<evidence type="ECO:0000313" key="2">
    <source>
        <dbReference type="Proteomes" id="UP000233256"/>
    </source>
</evidence>
<accession>A0A2N1PFY3</accession>
<dbReference type="AlphaFoldDB" id="A0A2N1PFY3"/>
<proteinExistence type="predicted"/>
<protein>
    <submittedName>
        <fullName evidence="1">Uncharacterized protein</fullName>
    </submittedName>
</protein>
<comment type="caution">
    <text evidence="1">The sequence shown here is derived from an EMBL/GenBank/DDBJ whole genome shotgun (WGS) entry which is preliminary data.</text>
</comment>
<dbReference type="Proteomes" id="UP000233256">
    <property type="component" value="Unassembled WGS sequence"/>
</dbReference>
<feature type="non-terminal residue" evidence="1">
    <location>
        <position position="1"/>
    </location>
</feature>
<evidence type="ECO:0000313" key="1">
    <source>
        <dbReference type="EMBL" id="PKK87243.1"/>
    </source>
</evidence>
<name>A0A2N1PFY3_9BACT</name>
<reference evidence="1 2" key="1">
    <citation type="journal article" date="2017" name="ISME J.">
        <title>Potential for microbial H2 and metal transformations associated with novel bacteria and archaea in deep terrestrial subsurface sediments.</title>
        <authorList>
            <person name="Hernsdorf A.W."/>
            <person name="Amano Y."/>
            <person name="Miyakawa K."/>
            <person name="Ise K."/>
            <person name="Suzuki Y."/>
            <person name="Anantharaman K."/>
            <person name="Probst A."/>
            <person name="Burstein D."/>
            <person name="Thomas B.C."/>
            <person name="Banfield J.F."/>
        </authorList>
    </citation>
    <scope>NUCLEOTIDE SEQUENCE [LARGE SCALE GENOMIC DNA]</scope>
    <source>
        <strain evidence="1">HGW-Wallbacteria-1</strain>
    </source>
</reference>
<dbReference type="EMBL" id="PGXC01000185">
    <property type="protein sequence ID" value="PKK87243.1"/>
    <property type="molecule type" value="Genomic_DNA"/>
</dbReference>
<gene>
    <name evidence="1" type="ORF">CVV64_22450</name>
</gene>
<organism evidence="1 2">
    <name type="scientific">Candidatus Wallbacteria bacterium HGW-Wallbacteria-1</name>
    <dbReference type="NCBI Taxonomy" id="2013854"/>
    <lineage>
        <taxon>Bacteria</taxon>
        <taxon>Candidatus Walliibacteriota</taxon>
    </lineage>
</organism>
<sequence>IHYENLILFNEAEKTIYFWELTKEIKSGFSFGFKADSFSQSGTTLSRKVKAVQYTIDGKAYEYDFDLGQFNQIVKTVAKENGWKFKVVLSKKKALY</sequence>